<reference evidence="1" key="2">
    <citation type="journal article" date="2015" name="Data Brief">
        <title>Shoot transcriptome of the giant reed, Arundo donax.</title>
        <authorList>
            <person name="Barrero R.A."/>
            <person name="Guerrero F.D."/>
            <person name="Moolhuijzen P."/>
            <person name="Goolsby J.A."/>
            <person name="Tidwell J."/>
            <person name="Bellgard S.E."/>
            <person name="Bellgard M.I."/>
        </authorList>
    </citation>
    <scope>NUCLEOTIDE SEQUENCE</scope>
    <source>
        <tissue evidence="1">Shoot tissue taken approximately 20 cm above the soil surface</tissue>
    </source>
</reference>
<name>A0A0A8Y5T1_ARUDO</name>
<accession>A0A0A8Y5T1</accession>
<organism evidence="1">
    <name type="scientific">Arundo donax</name>
    <name type="common">Giant reed</name>
    <name type="synonym">Donax arundinaceus</name>
    <dbReference type="NCBI Taxonomy" id="35708"/>
    <lineage>
        <taxon>Eukaryota</taxon>
        <taxon>Viridiplantae</taxon>
        <taxon>Streptophyta</taxon>
        <taxon>Embryophyta</taxon>
        <taxon>Tracheophyta</taxon>
        <taxon>Spermatophyta</taxon>
        <taxon>Magnoliopsida</taxon>
        <taxon>Liliopsida</taxon>
        <taxon>Poales</taxon>
        <taxon>Poaceae</taxon>
        <taxon>PACMAD clade</taxon>
        <taxon>Arundinoideae</taxon>
        <taxon>Arundineae</taxon>
        <taxon>Arundo</taxon>
    </lineage>
</organism>
<dbReference type="EMBL" id="GBRH01276541">
    <property type="protein sequence ID" value="JAD21354.1"/>
    <property type="molecule type" value="Transcribed_RNA"/>
</dbReference>
<sequence length="49" mass="5682">MFLIPKPLSLVGWHTASQATMQSAPVIFFWPFQKKSSPSLIYFLNEPLW</sequence>
<proteinExistence type="predicted"/>
<reference evidence="1" key="1">
    <citation type="submission" date="2014-09" db="EMBL/GenBank/DDBJ databases">
        <authorList>
            <person name="Magalhaes I.L.F."/>
            <person name="Oliveira U."/>
            <person name="Santos F.R."/>
            <person name="Vidigal T.H.D.A."/>
            <person name="Brescovit A.D."/>
            <person name="Santos A.J."/>
        </authorList>
    </citation>
    <scope>NUCLEOTIDE SEQUENCE</scope>
    <source>
        <tissue evidence="1">Shoot tissue taken approximately 20 cm above the soil surface</tissue>
    </source>
</reference>
<evidence type="ECO:0000313" key="1">
    <source>
        <dbReference type="EMBL" id="JAD21354.1"/>
    </source>
</evidence>
<dbReference type="AlphaFoldDB" id="A0A0A8Y5T1"/>
<protein>
    <submittedName>
        <fullName evidence="1">Uncharacterized protein</fullName>
    </submittedName>
</protein>